<feature type="transmembrane region" description="Helical" evidence="1">
    <location>
        <begin position="34"/>
        <end position="53"/>
    </location>
</feature>
<evidence type="ECO:0000313" key="3">
    <source>
        <dbReference type="Proteomes" id="UP001242732"/>
    </source>
</evidence>
<name>A0ABY9AK86_PARCI</name>
<keyword evidence="1" id="KW-0472">Membrane</keyword>
<dbReference type="RefSeq" id="WP_096912841.1">
    <property type="nucleotide sequence ID" value="NZ_CP023687.1"/>
</dbReference>
<evidence type="ECO:0000256" key="1">
    <source>
        <dbReference type="SAM" id="Phobius"/>
    </source>
</evidence>
<protein>
    <submittedName>
        <fullName evidence="2">Holin</fullName>
    </submittedName>
</protein>
<gene>
    <name evidence="2" type="ORF">QRO08_16080</name>
</gene>
<keyword evidence="1" id="KW-0812">Transmembrane</keyword>
<reference evidence="2 3" key="1">
    <citation type="submission" date="2023-06" db="EMBL/GenBank/DDBJ databases">
        <authorList>
            <person name="Ham H."/>
            <person name="Park D.S."/>
        </authorList>
    </citation>
    <scope>NUCLEOTIDE SEQUENCE [LARGE SCALE GENOMIC DNA]</scope>
    <source>
        <strain evidence="2 3">KACC 17005</strain>
    </source>
</reference>
<dbReference type="InterPro" id="IPR032124">
    <property type="entry name" value="Phage_F116_holin"/>
</dbReference>
<keyword evidence="1" id="KW-1133">Transmembrane helix</keyword>
<accession>A0ABY9AK86</accession>
<dbReference type="Pfam" id="PF16082">
    <property type="entry name" value="Phage_holin_2_4"/>
    <property type="match status" value="1"/>
</dbReference>
<sequence length="100" mass="10905">MKTETLEAIGAAGNKATIIGGSVAVAGKMSAADLAAYVGAAGAVIGLLITWYYKREANRRQAKEYERRESERQMRMDVMRATGVPVFHEDTDLGRLEVDE</sequence>
<organism evidence="2 3">
    <name type="scientific">Paracidovorax citrulli</name>
    <name type="common">Acidovorax citrulli</name>
    <dbReference type="NCBI Taxonomy" id="80869"/>
    <lineage>
        <taxon>Bacteria</taxon>
        <taxon>Pseudomonadati</taxon>
        <taxon>Pseudomonadota</taxon>
        <taxon>Betaproteobacteria</taxon>
        <taxon>Burkholderiales</taxon>
        <taxon>Comamonadaceae</taxon>
        <taxon>Paracidovorax</taxon>
    </lineage>
</organism>
<dbReference type="EMBL" id="CP127363">
    <property type="protein sequence ID" value="WIY47346.1"/>
    <property type="molecule type" value="Genomic_DNA"/>
</dbReference>
<proteinExistence type="predicted"/>
<evidence type="ECO:0000313" key="2">
    <source>
        <dbReference type="EMBL" id="WIY47346.1"/>
    </source>
</evidence>
<dbReference type="Proteomes" id="UP001242732">
    <property type="component" value="Chromosome"/>
</dbReference>
<keyword evidence="3" id="KW-1185">Reference proteome</keyword>